<evidence type="ECO:0000256" key="1">
    <source>
        <dbReference type="ARBA" id="ARBA00005417"/>
    </source>
</evidence>
<evidence type="ECO:0000256" key="5">
    <source>
        <dbReference type="SAM" id="MobiDB-lite"/>
    </source>
</evidence>
<evidence type="ECO:0000313" key="7">
    <source>
        <dbReference type="EMBL" id="QPL05684.1"/>
    </source>
</evidence>
<dbReference type="CDD" id="cd03257">
    <property type="entry name" value="ABC_NikE_OppD_transporters"/>
    <property type="match status" value="1"/>
</dbReference>
<proteinExistence type="inferred from homology"/>
<keyword evidence="3" id="KW-0547">Nucleotide-binding</keyword>
<dbReference type="InterPro" id="IPR050319">
    <property type="entry name" value="ABC_transp_ATP-bind"/>
</dbReference>
<dbReference type="EMBL" id="CP063989">
    <property type="protein sequence ID" value="QPL05684.1"/>
    <property type="molecule type" value="Genomic_DNA"/>
</dbReference>
<dbReference type="PANTHER" id="PTHR43776">
    <property type="entry name" value="TRANSPORT ATP-BINDING PROTEIN"/>
    <property type="match status" value="1"/>
</dbReference>
<dbReference type="InterPro" id="IPR027417">
    <property type="entry name" value="P-loop_NTPase"/>
</dbReference>
<dbReference type="InterPro" id="IPR003439">
    <property type="entry name" value="ABC_transporter-like_ATP-bd"/>
</dbReference>
<dbReference type="GO" id="GO:0055085">
    <property type="term" value="P:transmembrane transport"/>
    <property type="evidence" value="ECO:0007669"/>
    <property type="project" value="UniProtKB-ARBA"/>
</dbReference>
<dbReference type="RefSeq" id="WP_166856571.1">
    <property type="nucleotide sequence ID" value="NZ_CP063989.1"/>
</dbReference>
<evidence type="ECO:0000256" key="3">
    <source>
        <dbReference type="ARBA" id="ARBA00022741"/>
    </source>
</evidence>
<dbReference type="PROSITE" id="PS00211">
    <property type="entry name" value="ABC_TRANSPORTER_1"/>
    <property type="match status" value="1"/>
</dbReference>
<dbReference type="Gene3D" id="3.40.50.300">
    <property type="entry name" value="P-loop containing nucleotide triphosphate hydrolases"/>
    <property type="match status" value="1"/>
</dbReference>
<evidence type="ECO:0000256" key="2">
    <source>
        <dbReference type="ARBA" id="ARBA00022448"/>
    </source>
</evidence>
<dbReference type="SUPFAM" id="SSF52540">
    <property type="entry name" value="P-loop containing nucleoside triphosphate hydrolases"/>
    <property type="match status" value="1"/>
</dbReference>
<dbReference type="InterPro" id="IPR017871">
    <property type="entry name" value="ABC_transporter-like_CS"/>
</dbReference>
<comment type="similarity">
    <text evidence="1">Belongs to the ABC transporter superfamily.</text>
</comment>
<dbReference type="KEGG" id="arep:ID810_01455"/>
<keyword evidence="2" id="KW-0813">Transport</keyword>
<dbReference type="PROSITE" id="PS50893">
    <property type="entry name" value="ABC_TRANSPORTER_2"/>
    <property type="match status" value="1"/>
</dbReference>
<dbReference type="PANTHER" id="PTHR43776:SF7">
    <property type="entry name" value="D,D-DIPEPTIDE TRANSPORT ATP-BINDING PROTEIN DDPF-RELATED"/>
    <property type="match status" value="1"/>
</dbReference>
<dbReference type="GO" id="GO:0005524">
    <property type="term" value="F:ATP binding"/>
    <property type="evidence" value="ECO:0007669"/>
    <property type="project" value="UniProtKB-KW"/>
</dbReference>
<sequence length="278" mass="29929">MSEASLTVRRLTRSYPGEDGRPRRVLDRLDLDLAGSETVALLGRSGCGKTTLLRALLLIDHPQRGDGGQILLDGEPVPTRRRSAGALRPYRRAVQYVPQDPAASLDPRRDVLTQVTRALRTLDVPGGADEHEATAHTLLAALDLPRDLWRRRPHEISGGQAQRVALARALAPAPRFLLLDEPVSGLDPALRHQVLDLLAGLSDDGGLCPPSPSAADMHGPGLLVVSHDLAAVARVCRRTLVMDDGQVVEDAPTAQLLTEPHHPASRALRDAVPHMPAD</sequence>
<name>A0A7T0LKX1_9ACTO</name>
<dbReference type="SMART" id="SM00382">
    <property type="entry name" value="AAA"/>
    <property type="match status" value="1"/>
</dbReference>
<reference evidence="7 8" key="1">
    <citation type="submission" date="2020-11" db="EMBL/GenBank/DDBJ databases">
        <title>Actinomyces sp. ZJ750.</title>
        <authorList>
            <person name="Zhou J."/>
        </authorList>
    </citation>
    <scope>NUCLEOTIDE SEQUENCE [LARGE SCALE GENOMIC DNA]</scope>
    <source>
        <strain evidence="7 8">ZJ750</strain>
    </source>
</reference>
<feature type="domain" description="ABC transporter" evidence="6">
    <location>
        <begin position="6"/>
        <end position="269"/>
    </location>
</feature>
<dbReference type="Proteomes" id="UP000594637">
    <property type="component" value="Chromosome"/>
</dbReference>
<keyword evidence="8" id="KW-1185">Reference proteome</keyword>
<evidence type="ECO:0000313" key="8">
    <source>
        <dbReference type="Proteomes" id="UP000594637"/>
    </source>
</evidence>
<evidence type="ECO:0000256" key="4">
    <source>
        <dbReference type="ARBA" id="ARBA00022840"/>
    </source>
</evidence>
<gene>
    <name evidence="7" type="ORF">ID810_01455</name>
</gene>
<dbReference type="Pfam" id="PF00005">
    <property type="entry name" value="ABC_tran"/>
    <property type="match status" value="1"/>
</dbReference>
<organism evidence="7 8">
    <name type="scientific">Actinomyces respiraculi</name>
    <dbReference type="NCBI Taxonomy" id="2744574"/>
    <lineage>
        <taxon>Bacteria</taxon>
        <taxon>Bacillati</taxon>
        <taxon>Actinomycetota</taxon>
        <taxon>Actinomycetes</taxon>
        <taxon>Actinomycetales</taxon>
        <taxon>Actinomycetaceae</taxon>
        <taxon>Actinomyces</taxon>
    </lineage>
</organism>
<accession>A0A7T0LKX1</accession>
<keyword evidence="4 7" id="KW-0067">ATP-binding</keyword>
<feature type="region of interest" description="Disordered" evidence="5">
    <location>
        <begin position="1"/>
        <end position="21"/>
    </location>
</feature>
<evidence type="ECO:0000259" key="6">
    <source>
        <dbReference type="PROSITE" id="PS50893"/>
    </source>
</evidence>
<dbReference type="AlphaFoldDB" id="A0A7T0LKX1"/>
<dbReference type="InterPro" id="IPR003593">
    <property type="entry name" value="AAA+_ATPase"/>
</dbReference>
<protein>
    <submittedName>
        <fullName evidence="7">ATP-binding cassette domain-containing protein</fullName>
    </submittedName>
</protein>
<dbReference type="GO" id="GO:0016887">
    <property type="term" value="F:ATP hydrolysis activity"/>
    <property type="evidence" value="ECO:0007669"/>
    <property type="project" value="InterPro"/>
</dbReference>
<feature type="region of interest" description="Disordered" evidence="5">
    <location>
        <begin position="259"/>
        <end position="278"/>
    </location>
</feature>